<dbReference type="AlphaFoldDB" id="B4I6P6"/>
<proteinExistence type="predicted"/>
<evidence type="ECO:0000313" key="3">
    <source>
        <dbReference type="Proteomes" id="UP000001292"/>
    </source>
</evidence>
<evidence type="ECO:0000313" key="2">
    <source>
        <dbReference type="EMBL" id="EDW55994.1"/>
    </source>
</evidence>
<feature type="region of interest" description="Disordered" evidence="1">
    <location>
        <begin position="1"/>
        <end position="29"/>
    </location>
</feature>
<accession>B4I6P6</accession>
<feature type="region of interest" description="Disordered" evidence="1">
    <location>
        <begin position="43"/>
        <end position="114"/>
    </location>
</feature>
<dbReference type="HOGENOM" id="CLU_2123650_0_0_1"/>
<organism evidence="3">
    <name type="scientific">Drosophila sechellia</name>
    <name type="common">Fruit fly</name>
    <dbReference type="NCBI Taxonomy" id="7238"/>
    <lineage>
        <taxon>Eukaryota</taxon>
        <taxon>Metazoa</taxon>
        <taxon>Ecdysozoa</taxon>
        <taxon>Arthropoda</taxon>
        <taxon>Hexapoda</taxon>
        <taxon>Insecta</taxon>
        <taxon>Pterygota</taxon>
        <taxon>Neoptera</taxon>
        <taxon>Endopterygota</taxon>
        <taxon>Diptera</taxon>
        <taxon>Brachycera</taxon>
        <taxon>Muscomorpha</taxon>
        <taxon>Ephydroidea</taxon>
        <taxon>Drosophilidae</taxon>
        <taxon>Drosophila</taxon>
        <taxon>Sophophora</taxon>
    </lineage>
</organism>
<protein>
    <submittedName>
        <fullName evidence="2">GM22885</fullName>
    </submittedName>
</protein>
<dbReference type="EMBL" id="CH480823">
    <property type="protein sequence ID" value="EDW55994.1"/>
    <property type="molecule type" value="Genomic_DNA"/>
</dbReference>
<keyword evidence="3" id="KW-1185">Reference proteome</keyword>
<reference evidence="2 3" key="1">
    <citation type="journal article" date="2007" name="Nature">
        <title>Evolution of genes and genomes on the Drosophila phylogeny.</title>
        <authorList>
            <consortium name="Drosophila 12 Genomes Consortium"/>
            <person name="Clark A.G."/>
            <person name="Eisen M.B."/>
            <person name="Smith D.R."/>
            <person name="Bergman C.M."/>
            <person name="Oliver B."/>
            <person name="Markow T.A."/>
            <person name="Kaufman T.C."/>
            <person name="Kellis M."/>
            <person name="Gelbart W."/>
            <person name="Iyer V.N."/>
            <person name="Pollard D.A."/>
            <person name="Sackton T.B."/>
            <person name="Larracuente A.M."/>
            <person name="Singh N.D."/>
            <person name="Abad J.P."/>
            <person name="Abt D.N."/>
            <person name="Adryan B."/>
            <person name="Aguade M."/>
            <person name="Akashi H."/>
            <person name="Anderson W.W."/>
            <person name="Aquadro C.F."/>
            <person name="Ardell D.H."/>
            <person name="Arguello R."/>
            <person name="Artieri C.G."/>
            <person name="Barbash D.A."/>
            <person name="Barker D."/>
            <person name="Barsanti P."/>
            <person name="Batterham P."/>
            <person name="Batzoglou S."/>
            <person name="Begun D."/>
            <person name="Bhutkar A."/>
            <person name="Blanco E."/>
            <person name="Bosak S.A."/>
            <person name="Bradley R.K."/>
            <person name="Brand A.D."/>
            <person name="Brent M.R."/>
            <person name="Brooks A.N."/>
            <person name="Brown R.H."/>
            <person name="Butlin R.K."/>
            <person name="Caggese C."/>
            <person name="Calvi B.R."/>
            <person name="Bernardo de Carvalho A."/>
            <person name="Caspi A."/>
            <person name="Castrezana S."/>
            <person name="Celniker S.E."/>
            <person name="Chang J.L."/>
            <person name="Chapple C."/>
            <person name="Chatterji S."/>
            <person name="Chinwalla A."/>
            <person name="Civetta A."/>
            <person name="Clifton S.W."/>
            <person name="Comeron J.M."/>
            <person name="Costello J.C."/>
            <person name="Coyne J.A."/>
            <person name="Daub J."/>
            <person name="David R.G."/>
            <person name="Delcher A.L."/>
            <person name="Delehaunty K."/>
            <person name="Do C.B."/>
            <person name="Ebling H."/>
            <person name="Edwards K."/>
            <person name="Eickbush T."/>
            <person name="Evans J.D."/>
            <person name="Filipski A."/>
            <person name="Findeiss S."/>
            <person name="Freyhult E."/>
            <person name="Fulton L."/>
            <person name="Fulton R."/>
            <person name="Garcia A.C."/>
            <person name="Gardiner A."/>
            <person name="Garfield D.A."/>
            <person name="Garvin B.E."/>
            <person name="Gibson G."/>
            <person name="Gilbert D."/>
            <person name="Gnerre S."/>
            <person name="Godfrey J."/>
            <person name="Good R."/>
            <person name="Gotea V."/>
            <person name="Gravely B."/>
            <person name="Greenberg A.J."/>
            <person name="Griffiths-Jones S."/>
            <person name="Gross S."/>
            <person name="Guigo R."/>
            <person name="Gustafson E.A."/>
            <person name="Haerty W."/>
            <person name="Hahn M.W."/>
            <person name="Halligan D.L."/>
            <person name="Halpern A.L."/>
            <person name="Halter G.M."/>
            <person name="Han M.V."/>
            <person name="Heger A."/>
            <person name="Hillier L."/>
            <person name="Hinrichs A.S."/>
            <person name="Holmes I."/>
            <person name="Hoskins R.A."/>
            <person name="Hubisz M.J."/>
            <person name="Hultmark D."/>
            <person name="Huntley M.A."/>
            <person name="Jaffe D.B."/>
            <person name="Jagadeeshan S."/>
            <person name="Jeck W.R."/>
            <person name="Johnson J."/>
            <person name="Jones C.D."/>
            <person name="Jordan W.C."/>
            <person name="Karpen G.H."/>
            <person name="Kataoka E."/>
            <person name="Keightley P.D."/>
            <person name="Kheradpour P."/>
            <person name="Kirkness E.F."/>
            <person name="Koerich L.B."/>
            <person name="Kristiansen K."/>
            <person name="Kudrna D."/>
            <person name="Kulathinal R.J."/>
            <person name="Kumar S."/>
            <person name="Kwok R."/>
            <person name="Lander E."/>
            <person name="Langley C.H."/>
            <person name="Lapoint R."/>
            <person name="Lazzaro B.P."/>
            <person name="Lee S.J."/>
            <person name="Levesque L."/>
            <person name="Li R."/>
            <person name="Lin C.F."/>
            <person name="Lin M.F."/>
            <person name="Lindblad-Toh K."/>
            <person name="Llopart A."/>
            <person name="Long M."/>
            <person name="Low L."/>
            <person name="Lozovsky E."/>
            <person name="Lu J."/>
            <person name="Luo M."/>
            <person name="Machado C.A."/>
            <person name="Makalowski W."/>
            <person name="Marzo M."/>
            <person name="Matsuda M."/>
            <person name="Matzkin L."/>
            <person name="McAllister B."/>
            <person name="McBride C.S."/>
            <person name="McKernan B."/>
            <person name="McKernan K."/>
            <person name="Mendez-Lago M."/>
            <person name="Minx P."/>
            <person name="Mollenhauer M.U."/>
            <person name="Montooth K."/>
            <person name="Mount S.M."/>
            <person name="Mu X."/>
            <person name="Myers E."/>
            <person name="Negre B."/>
            <person name="Newfeld S."/>
            <person name="Nielsen R."/>
            <person name="Noor M.A."/>
            <person name="O'Grady P."/>
            <person name="Pachter L."/>
            <person name="Papaceit M."/>
            <person name="Parisi M.J."/>
            <person name="Parisi M."/>
            <person name="Parts L."/>
            <person name="Pedersen J.S."/>
            <person name="Pesole G."/>
            <person name="Phillippy A.M."/>
            <person name="Ponting C.P."/>
            <person name="Pop M."/>
            <person name="Porcelli D."/>
            <person name="Powell J.R."/>
            <person name="Prohaska S."/>
            <person name="Pruitt K."/>
            <person name="Puig M."/>
            <person name="Quesneville H."/>
            <person name="Ram K.R."/>
            <person name="Rand D."/>
            <person name="Rasmussen M.D."/>
            <person name="Reed L.K."/>
            <person name="Reenan R."/>
            <person name="Reily A."/>
            <person name="Remington K.A."/>
            <person name="Rieger T.T."/>
            <person name="Ritchie M.G."/>
            <person name="Robin C."/>
            <person name="Rogers Y.H."/>
            <person name="Rohde C."/>
            <person name="Rozas J."/>
            <person name="Rubenfield M.J."/>
            <person name="Ruiz A."/>
            <person name="Russo S."/>
            <person name="Salzberg S.L."/>
            <person name="Sanchez-Gracia A."/>
            <person name="Saranga D.J."/>
            <person name="Sato H."/>
            <person name="Schaeffer S.W."/>
            <person name="Schatz M.C."/>
            <person name="Schlenke T."/>
            <person name="Schwartz R."/>
            <person name="Segarra C."/>
            <person name="Singh R.S."/>
            <person name="Sirot L."/>
            <person name="Sirota M."/>
            <person name="Sisneros N.B."/>
            <person name="Smith C.D."/>
            <person name="Smith T.F."/>
            <person name="Spieth J."/>
            <person name="Stage D.E."/>
            <person name="Stark A."/>
            <person name="Stephan W."/>
            <person name="Strausberg R.L."/>
            <person name="Strempel S."/>
            <person name="Sturgill D."/>
            <person name="Sutton G."/>
            <person name="Sutton G.G."/>
            <person name="Tao W."/>
            <person name="Teichmann S."/>
            <person name="Tobari Y.N."/>
            <person name="Tomimura Y."/>
            <person name="Tsolas J.M."/>
            <person name="Valente V.L."/>
            <person name="Venter E."/>
            <person name="Venter J.C."/>
            <person name="Vicario S."/>
            <person name="Vieira F.G."/>
            <person name="Vilella A.J."/>
            <person name="Villasante A."/>
            <person name="Walenz B."/>
            <person name="Wang J."/>
            <person name="Wasserman M."/>
            <person name="Watts T."/>
            <person name="Wilson D."/>
            <person name="Wilson R.K."/>
            <person name="Wing R.A."/>
            <person name="Wolfner M.F."/>
            <person name="Wong A."/>
            <person name="Wong G.K."/>
            <person name="Wu C.I."/>
            <person name="Wu G."/>
            <person name="Yamamoto D."/>
            <person name="Yang H.P."/>
            <person name="Yang S.P."/>
            <person name="Yorke J.A."/>
            <person name="Yoshida K."/>
            <person name="Zdobnov E."/>
            <person name="Zhang P."/>
            <person name="Zhang Y."/>
            <person name="Zimin A.V."/>
            <person name="Baldwin J."/>
            <person name="Abdouelleil A."/>
            <person name="Abdulkadir J."/>
            <person name="Abebe A."/>
            <person name="Abera B."/>
            <person name="Abreu J."/>
            <person name="Acer S.C."/>
            <person name="Aftuck L."/>
            <person name="Alexander A."/>
            <person name="An P."/>
            <person name="Anderson E."/>
            <person name="Anderson S."/>
            <person name="Arachi H."/>
            <person name="Azer M."/>
            <person name="Bachantsang P."/>
            <person name="Barry A."/>
            <person name="Bayul T."/>
            <person name="Berlin A."/>
            <person name="Bessette D."/>
            <person name="Bloom T."/>
            <person name="Blye J."/>
            <person name="Boguslavskiy L."/>
            <person name="Bonnet C."/>
            <person name="Boukhgalter B."/>
            <person name="Bourzgui I."/>
            <person name="Brown A."/>
            <person name="Cahill P."/>
            <person name="Channer S."/>
            <person name="Cheshatsang Y."/>
            <person name="Chuda L."/>
            <person name="Citroen M."/>
            <person name="Collymore A."/>
            <person name="Cooke P."/>
            <person name="Costello M."/>
            <person name="D'Aco K."/>
            <person name="Daza R."/>
            <person name="De Haan G."/>
            <person name="DeGray S."/>
            <person name="DeMaso C."/>
            <person name="Dhargay N."/>
            <person name="Dooley K."/>
            <person name="Dooley E."/>
            <person name="Doricent M."/>
            <person name="Dorje P."/>
            <person name="Dorjee K."/>
            <person name="Dupes A."/>
            <person name="Elong R."/>
            <person name="Falk J."/>
            <person name="Farina A."/>
            <person name="Faro S."/>
            <person name="Ferguson D."/>
            <person name="Fisher S."/>
            <person name="Foley C.D."/>
            <person name="Franke A."/>
            <person name="Friedrich D."/>
            <person name="Gadbois L."/>
            <person name="Gearin G."/>
            <person name="Gearin C.R."/>
            <person name="Giannoukos G."/>
            <person name="Goode T."/>
            <person name="Graham J."/>
            <person name="Grandbois E."/>
            <person name="Grewal S."/>
            <person name="Gyaltsen K."/>
            <person name="Hafez N."/>
            <person name="Hagos B."/>
            <person name="Hall J."/>
            <person name="Henson C."/>
            <person name="Hollinger A."/>
            <person name="Honan T."/>
            <person name="Huard M.D."/>
            <person name="Hughes L."/>
            <person name="Hurhula B."/>
            <person name="Husby M.E."/>
            <person name="Kamat A."/>
            <person name="Kanga B."/>
            <person name="Kashin S."/>
            <person name="Khazanovich D."/>
            <person name="Kisner P."/>
            <person name="Lance K."/>
            <person name="Lara M."/>
            <person name="Lee W."/>
            <person name="Lennon N."/>
            <person name="Letendre F."/>
            <person name="LeVine R."/>
            <person name="Lipovsky A."/>
            <person name="Liu X."/>
            <person name="Liu J."/>
            <person name="Liu S."/>
            <person name="Lokyitsang T."/>
            <person name="Lokyitsang Y."/>
            <person name="Lubonja R."/>
            <person name="Lui A."/>
            <person name="MacDonald P."/>
            <person name="Magnisalis V."/>
            <person name="Maru K."/>
            <person name="Matthews C."/>
            <person name="McCusker W."/>
            <person name="McDonough S."/>
            <person name="Mehta T."/>
            <person name="Meldrim J."/>
            <person name="Meneus L."/>
            <person name="Mihai O."/>
            <person name="Mihalev A."/>
            <person name="Mihova T."/>
            <person name="Mittelman R."/>
            <person name="Mlenga V."/>
            <person name="Montmayeur A."/>
            <person name="Mulrain L."/>
            <person name="Navidi A."/>
            <person name="Naylor J."/>
            <person name="Negash T."/>
            <person name="Nguyen T."/>
            <person name="Nguyen N."/>
            <person name="Nicol R."/>
            <person name="Norbu C."/>
            <person name="Norbu N."/>
            <person name="Novod N."/>
            <person name="O'Neill B."/>
            <person name="Osman S."/>
            <person name="Markiewicz E."/>
            <person name="Oyono O.L."/>
            <person name="Patti C."/>
            <person name="Phunkhang P."/>
            <person name="Pierre F."/>
            <person name="Priest M."/>
            <person name="Raghuraman S."/>
            <person name="Rege F."/>
            <person name="Reyes R."/>
            <person name="Rise C."/>
            <person name="Rogov P."/>
            <person name="Ross K."/>
            <person name="Ryan E."/>
            <person name="Settipalli S."/>
            <person name="Shea T."/>
            <person name="Sherpa N."/>
            <person name="Shi L."/>
            <person name="Shih D."/>
            <person name="Sparrow T."/>
            <person name="Spaulding J."/>
            <person name="Stalker J."/>
            <person name="Stange-Thomann N."/>
            <person name="Stavropoulos S."/>
            <person name="Stone C."/>
            <person name="Strader C."/>
            <person name="Tesfaye S."/>
            <person name="Thomson T."/>
            <person name="Thoulutsang Y."/>
            <person name="Thoulutsang D."/>
            <person name="Topham K."/>
            <person name="Topping I."/>
            <person name="Tsamla T."/>
            <person name="Vassiliev H."/>
            <person name="Vo A."/>
            <person name="Wangchuk T."/>
            <person name="Wangdi T."/>
            <person name="Weiand M."/>
            <person name="Wilkinson J."/>
            <person name="Wilson A."/>
            <person name="Yadav S."/>
            <person name="Young G."/>
            <person name="Yu Q."/>
            <person name="Zembek L."/>
            <person name="Zhong D."/>
            <person name="Zimmer A."/>
            <person name="Zwirko Z."/>
            <person name="Jaffe D.B."/>
            <person name="Alvarez P."/>
            <person name="Brockman W."/>
            <person name="Butler J."/>
            <person name="Chin C."/>
            <person name="Gnerre S."/>
            <person name="Grabherr M."/>
            <person name="Kleber M."/>
            <person name="Mauceli E."/>
            <person name="MacCallum I."/>
        </authorList>
    </citation>
    <scope>NUCLEOTIDE SEQUENCE [LARGE SCALE GENOMIC DNA]</scope>
    <source>
        <strain evidence="3">Rob3c / Tucson 14021-0248.25</strain>
    </source>
</reference>
<dbReference type="Proteomes" id="UP000001292">
    <property type="component" value="Unassembled WGS sequence"/>
</dbReference>
<feature type="compositionally biased region" description="Polar residues" evidence="1">
    <location>
        <begin position="76"/>
        <end position="90"/>
    </location>
</feature>
<gene>
    <name evidence="2" type="primary">Dsec\GM22885</name>
    <name evidence="2" type="ORF">Dsec_GM22885</name>
</gene>
<sequence>MGMVGGQVLRHRHGLEHGRERGRGLGCGLSRWTTTTTTIETKTRQTPQAVGTNNFLGGRGWGWRKGFRQGGGKDMQTYSKPATQTASQPGDSKGHGGGVECGRGLDTSLGLNVR</sequence>
<name>B4I6P6_DROSE</name>
<evidence type="ECO:0000256" key="1">
    <source>
        <dbReference type="SAM" id="MobiDB-lite"/>
    </source>
</evidence>
<feature type="compositionally biased region" description="Gly residues" evidence="1">
    <location>
        <begin position="57"/>
        <end position="73"/>
    </location>
</feature>